<name>A0ABP9YTN9_9FUNG</name>
<keyword evidence="1" id="KW-0812">Transmembrane</keyword>
<gene>
    <name evidence="2" type="ORF">MFLAVUS_003645</name>
</gene>
<evidence type="ECO:0000313" key="3">
    <source>
        <dbReference type="Proteomes" id="UP001473302"/>
    </source>
</evidence>
<accession>A0ABP9YTN9</accession>
<comment type="caution">
    <text evidence="2">The sequence shown here is derived from an EMBL/GenBank/DDBJ whole genome shotgun (WGS) entry which is preliminary data.</text>
</comment>
<dbReference type="Proteomes" id="UP001473302">
    <property type="component" value="Unassembled WGS sequence"/>
</dbReference>
<reference evidence="2 3" key="1">
    <citation type="submission" date="2024-04" db="EMBL/GenBank/DDBJ databases">
        <title>genome sequences of Mucor flavus KT1a and Helicostylum pulchrum KT1b strains isolated from the surface of a dry-aged beef.</title>
        <authorList>
            <person name="Toyotome T."/>
            <person name="Hosono M."/>
            <person name="Torimaru M."/>
            <person name="Fukuda K."/>
            <person name="Mikami N."/>
        </authorList>
    </citation>
    <scope>NUCLEOTIDE SEQUENCE [LARGE SCALE GENOMIC DNA]</scope>
    <source>
        <strain evidence="2 3">KT1a</strain>
    </source>
</reference>
<dbReference type="EMBL" id="BAABUK010000006">
    <property type="protein sequence ID" value="GAA5810226.1"/>
    <property type="molecule type" value="Genomic_DNA"/>
</dbReference>
<proteinExistence type="predicted"/>
<evidence type="ECO:0000313" key="2">
    <source>
        <dbReference type="EMBL" id="GAA5810226.1"/>
    </source>
</evidence>
<keyword evidence="3" id="KW-1185">Reference proteome</keyword>
<evidence type="ECO:0000256" key="1">
    <source>
        <dbReference type="SAM" id="Phobius"/>
    </source>
</evidence>
<keyword evidence="1" id="KW-0472">Membrane</keyword>
<keyword evidence="1" id="KW-1133">Transmembrane helix</keyword>
<feature type="transmembrane region" description="Helical" evidence="1">
    <location>
        <begin position="111"/>
        <end position="131"/>
    </location>
</feature>
<sequence length="135" mass="14301">MSAFNITEVIVYASVHSCPANSHEVNGGTLRFAGACIPRTATSATEYLCPTYNGMLVTVDSTCDTLLADTVHENSEDECYLSCEFTPTGATHLAARGLPSEGYATGAASTLHPSSFAITLAAIFFVALMLFKRSH</sequence>
<organism evidence="2 3">
    <name type="scientific">Mucor flavus</name>
    <dbReference type="NCBI Taxonomy" id="439312"/>
    <lineage>
        <taxon>Eukaryota</taxon>
        <taxon>Fungi</taxon>
        <taxon>Fungi incertae sedis</taxon>
        <taxon>Mucoromycota</taxon>
        <taxon>Mucoromycotina</taxon>
        <taxon>Mucoromycetes</taxon>
        <taxon>Mucorales</taxon>
        <taxon>Mucorineae</taxon>
        <taxon>Mucoraceae</taxon>
        <taxon>Mucor</taxon>
    </lineage>
</organism>
<protein>
    <submittedName>
        <fullName evidence="2">Uncharacterized protein</fullName>
    </submittedName>
</protein>